<dbReference type="KEGG" id="sgf:HEP81_00260"/>
<gene>
    <name evidence="1" type="ORF">HEP81_00260</name>
</gene>
<organism evidence="1 2">
    <name type="scientific">Streptomyces griseofuscus</name>
    <dbReference type="NCBI Taxonomy" id="146922"/>
    <lineage>
        <taxon>Bacteria</taxon>
        <taxon>Bacillati</taxon>
        <taxon>Actinomycetota</taxon>
        <taxon>Actinomycetes</taxon>
        <taxon>Kitasatosporales</taxon>
        <taxon>Streptomycetaceae</taxon>
        <taxon>Streptomyces</taxon>
    </lineage>
</organism>
<evidence type="ECO:0000313" key="1">
    <source>
        <dbReference type="EMBL" id="QNT90597.1"/>
    </source>
</evidence>
<sequence length="57" mass="6409">MTSGPHVNRSHATVRALVEQAIAILRSWRLLRKLRCSTTRITSLVRAILTLHLTSSD</sequence>
<dbReference type="AlphaFoldDB" id="A0A7H1PRB7"/>
<dbReference type="EMBL" id="CP051006">
    <property type="protein sequence ID" value="QNT90597.1"/>
    <property type="molecule type" value="Genomic_DNA"/>
</dbReference>
<proteinExistence type="predicted"/>
<accession>A0A7H1PRB7</accession>
<reference evidence="1 2" key="1">
    <citation type="submission" date="2020-04" db="EMBL/GenBank/DDBJ databases">
        <title>Characterization and engineering of Streptomyces griseofuscus DSM40191 as a potential heterologous host for expression of BGCs.</title>
        <authorList>
            <person name="Gren T."/>
            <person name="Whitford C.M."/>
            <person name="Mohite O.S."/>
            <person name="Joergensen T.S."/>
            <person name="Nielsen J.B."/>
            <person name="Lee S.Y."/>
            <person name="Weber T."/>
        </authorList>
    </citation>
    <scope>NUCLEOTIDE SEQUENCE [LARGE SCALE GENOMIC DNA]</scope>
    <source>
        <strain evidence="1 2">DSM 40191</strain>
    </source>
</reference>
<protein>
    <submittedName>
        <fullName evidence="1">IS5-like element ISSav6 family transposase</fullName>
    </submittedName>
</protein>
<name>A0A7H1PRB7_9ACTN</name>
<evidence type="ECO:0000313" key="2">
    <source>
        <dbReference type="Proteomes" id="UP000516422"/>
    </source>
</evidence>
<dbReference type="Proteomes" id="UP000516422">
    <property type="component" value="Chromosome"/>
</dbReference>